<evidence type="ECO:0000256" key="2">
    <source>
        <dbReference type="PIRSR" id="PIRSR000705-3"/>
    </source>
</evidence>
<keyword evidence="2" id="KW-0067">ATP-binding</keyword>
<evidence type="ECO:0000313" key="4">
    <source>
        <dbReference type="EMBL" id="MQP14963.1"/>
    </source>
</evidence>
<protein>
    <submittedName>
        <fullName evidence="4">Deoxynucleoside kinase</fullName>
    </submittedName>
</protein>
<dbReference type="AlphaFoldDB" id="A0A6G1VQF5"/>
<feature type="binding site" evidence="2">
    <location>
        <begin position="7"/>
        <end position="15"/>
    </location>
    <ligand>
        <name>ATP</name>
        <dbReference type="ChEBI" id="CHEBI:30616"/>
    </ligand>
</feature>
<keyword evidence="2" id="KW-0547">Nucleotide-binding</keyword>
<keyword evidence="4" id="KW-0808">Transferase</keyword>
<dbReference type="PANTHER" id="PTHR10513">
    <property type="entry name" value="DEOXYNUCLEOSIDE KINASE"/>
    <property type="match status" value="1"/>
</dbReference>
<dbReference type="Proteomes" id="UP000477980">
    <property type="component" value="Unassembled WGS sequence"/>
</dbReference>
<gene>
    <name evidence="4" type="ORF">F7D25_11205</name>
</gene>
<dbReference type="RefSeq" id="WP_153092140.1">
    <property type="nucleotide sequence ID" value="NZ_VZAH01000110.1"/>
</dbReference>
<feature type="domain" description="Deoxynucleoside kinase" evidence="3">
    <location>
        <begin position="3"/>
        <end position="197"/>
    </location>
</feature>
<dbReference type="EMBL" id="VZAH01000110">
    <property type="protein sequence ID" value="MQP14963.1"/>
    <property type="molecule type" value="Genomic_DNA"/>
</dbReference>
<keyword evidence="4" id="KW-0418">Kinase</keyword>
<name>A0A6G1VQF5_9BACT</name>
<evidence type="ECO:0000259" key="3">
    <source>
        <dbReference type="Pfam" id="PF01712"/>
    </source>
</evidence>
<dbReference type="Gene3D" id="3.40.50.300">
    <property type="entry name" value="P-loop containing nucleotide triphosphate hydrolases"/>
    <property type="match status" value="1"/>
</dbReference>
<accession>A0A6G1VQF5</accession>
<evidence type="ECO:0000313" key="5">
    <source>
        <dbReference type="Proteomes" id="UP000477980"/>
    </source>
</evidence>
<dbReference type="Pfam" id="PF01712">
    <property type="entry name" value="dNK"/>
    <property type="match status" value="1"/>
</dbReference>
<sequence length="208" mass="24740">MYIAVAGNIGSGKTTLTKMLSKHYGWKQYLEPVAENPYIDDYYKDIPRWALNMEVFYLKQRFKNLLEIQHCKETVIQDRTIFEGVYVFAANNRKMGNMDQRDFDTYMELFESMMEVVEMPELMIYLRSSVPHLVKNIQKRGRDYEQKMPIDYLEGINLLYDDFIMNKYKGRVLVVEVDNLDFEHNPKQFGDIIDKIDAKLFGFFSEED</sequence>
<evidence type="ECO:0000256" key="1">
    <source>
        <dbReference type="PIRSR" id="PIRSR000705-1"/>
    </source>
</evidence>
<dbReference type="InterPro" id="IPR050566">
    <property type="entry name" value="Deoxyribonucleoside_kinase"/>
</dbReference>
<comment type="caution">
    <text evidence="4">The sequence shown here is derived from an EMBL/GenBank/DDBJ whole genome shotgun (WGS) entry which is preliminary data.</text>
</comment>
<organism evidence="4 5">
    <name type="scientific">Segatella copri</name>
    <dbReference type="NCBI Taxonomy" id="165179"/>
    <lineage>
        <taxon>Bacteria</taxon>
        <taxon>Pseudomonadati</taxon>
        <taxon>Bacteroidota</taxon>
        <taxon>Bacteroidia</taxon>
        <taxon>Bacteroidales</taxon>
        <taxon>Prevotellaceae</taxon>
        <taxon>Segatella</taxon>
    </lineage>
</organism>
<dbReference type="OrthoDB" id="9776634at2"/>
<dbReference type="InterPro" id="IPR027417">
    <property type="entry name" value="P-loop_NTPase"/>
</dbReference>
<dbReference type="InterPro" id="IPR002624">
    <property type="entry name" value="DCK/DGK"/>
</dbReference>
<feature type="active site" description="Proton acceptor" evidence="1">
    <location>
        <position position="78"/>
    </location>
</feature>
<dbReference type="GO" id="GO:0005737">
    <property type="term" value="C:cytoplasm"/>
    <property type="evidence" value="ECO:0007669"/>
    <property type="project" value="TreeGrafter"/>
</dbReference>
<dbReference type="GO" id="GO:0005524">
    <property type="term" value="F:ATP binding"/>
    <property type="evidence" value="ECO:0007669"/>
    <property type="project" value="UniProtKB-KW"/>
</dbReference>
<feature type="binding site" evidence="2">
    <location>
        <begin position="180"/>
        <end position="182"/>
    </location>
    <ligand>
        <name>ATP</name>
        <dbReference type="ChEBI" id="CHEBI:30616"/>
    </ligand>
</feature>
<dbReference type="InterPro" id="IPR031314">
    <property type="entry name" value="DNK_dom"/>
</dbReference>
<dbReference type="PIRSF" id="PIRSF000705">
    <property type="entry name" value="DNK"/>
    <property type="match status" value="1"/>
</dbReference>
<dbReference type="GO" id="GO:0019136">
    <property type="term" value="F:deoxynucleoside kinase activity"/>
    <property type="evidence" value="ECO:0007669"/>
    <property type="project" value="InterPro"/>
</dbReference>
<dbReference type="SUPFAM" id="SSF52540">
    <property type="entry name" value="P-loop containing nucleoside triphosphate hydrolases"/>
    <property type="match status" value="1"/>
</dbReference>
<dbReference type="CDD" id="cd01673">
    <property type="entry name" value="dNK"/>
    <property type="match status" value="1"/>
</dbReference>
<dbReference type="PANTHER" id="PTHR10513:SF35">
    <property type="entry name" value="DEOXYADENOSINE KINASE"/>
    <property type="match status" value="1"/>
</dbReference>
<reference evidence="4 5" key="1">
    <citation type="submission" date="2019-09" db="EMBL/GenBank/DDBJ databases">
        <title>Distinct polysaccharide growth profiles of human intestinal Prevotella copri isolates.</title>
        <authorList>
            <person name="Fehlner-Peach H."/>
            <person name="Magnabosco C."/>
            <person name="Raghavan V."/>
            <person name="Scher J.U."/>
            <person name="Tett A."/>
            <person name="Cox L.M."/>
            <person name="Gottsegen C."/>
            <person name="Watters A."/>
            <person name="Wiltshire- Gordon J.D."/>
            <person name="Segata N."/>
            <person name="Bonneau R."/>
            <person name="Littman D.R."/>
        </authorList>
    </citation>
    <scope>NUCLEOTIDE SEQUENCE [LARGE SCALE GENOMIC DNA]</scope>
    <source>
        <strain evidence="5">iAA917</strain>
    </source>
</reference>
<proteinExistence type="predicted"/>